<dbReference type="HOGENOM" id="CLU_019722_2_1_0"/>
<dbReference type="Gene3D" id="3.50.50.60">
    <property type="entry name" value="FAD/NAD(P)-binding domain"/>
    <property type="match status" value="2"/>
</dbReference>
<evidence type="ECO:0000256" key="2">
    <source>
        <dbReference type="ARBA" id="ARBA00022746"/>
    </source>
</evidence>
<dbReference type="InParanoid" id="S0EWI1"/>
<dbReference type="PANTHER" id="PTHR43734">
    <property type="entry name" value="PHYTOENE DESATURASE"/>
    <property type="match status" value="1"/>
</dbReference>
<dbReference type="GO" id="GO:0016117">
    <property type="term" value="P:carotenoid biosynthetic process"/>
    <property type="evidence" value="ECO:0007669"/>
    <property type="project" value="UniProtKB-KW"/>
</dbReference>
<evidence type="ECO:0000256" key="8">
    <source>
        <dbReference type="ARBA" id="ARBA00042619"/>
    </source>
</evidence>
<dbReference type="eggNOG" id="COG1233">
    <property type="taxonomic scope" value="Bacteria"/>
</dbReference>
<comment type="pathway">
    <text evidence="4">Carotenoid biosynthesis; staphyloxanthin biosynthesis; staphyloxanthin from farnesyl diphosphate: step 3/5.</text>
</comment>
<evidence type="ECO:0000256" key="1">
    <source>
        <dbReference type="ARBA" id="ARBA00001974"/>
    </source>
</evidence>
<keyword evidence="3 10" id="KW-0560">Oxidoreductase</keyword>
<keyword evidence="2 10" id="KW-0125">Carotenoid biosynthesis</keyword>
<comment type="catalytic activity">
    <reaction evidence="9">
        <text>all-trans-4,4'-diaponeurosporene + 2 AH2 + 2 O2 = 4,4'-diaponeurosporenal + 2 A + 3 H2O</text>
        <dbReference type="Rhea" id="RHEA:56104"/>
        <dbReference type="ChEBI" id="CHEBI:13193"/>
        <dbReference type="ChEBI" id="CHEBI:15377"/>
        <dbReference type="ChEBI" id="CHEBI:15379"/>
        <dbReference type="ChEBI" id="CHEBI:17499"/>
        <dbReference type="ChEBI" id="CHEBI:62743"/>
        <dbReference type="ChEBI" id="CHEBI:79065"/>
    </reaction>
</comment>
<keyword evidence="13" id="KW-1185">Reference proteome</keyword>
<dbReference type="Proteomes" id="UP000014227">
    <property type="component" value="Chromosome I"/>
</dbReference>
<dbReference type="AlphaFoldDB" id="S0EWI1"/>
<evidence type="ECO:0000256" key="4">
    <source>
        <dbReference type="ARBA" id="ARBA00037901"/>
    </source>
</evidence>
<evidence type="ECO:0000313" key="13">
    <source>
        <dbReference type="Proteomes" id="UP000014227"/>
    </source>
</evidence>
<evidence type="ECO:0000256" key="10">
    <source>
        <dbReference type="RuleBase" id="RU362075"/>
    </source>
</evidence>
<accession>S0EWI1</accession>
<gene>
    <name evidence="12" type="ORF">CCALI_00231</name>
</gene>
<dbReference type="STRING" id="454171.CP488_00926"/>
<evidence type="ECO:0000313" key="12">
    <source>
        <dbReference type="EMBL" id="CCW34068.1"/>
    </source>
</evidence>
<proteinExistence type="inferred from homology"/>
<dbReference type="Pfam" id="PF01593">
    <property type="entry name" value="Amino_oxidase"/>
    <property type="match status" value="1"/>
</dbReference>
<evidence type="ECO:0000256" key="5">
    <source>
        <dbReference type="ARBA" id="ARBA00038194"/>
    </source>
</evidence>
<dbReference type="InterPro" id="IPR002937">
    <property type="entry name" value="Amino_oxidase"/>
</dbReference>
<dbReference type="InterPro" id="IPR036188">
    <property type="entry name" value="FAD/NAD-bd_sf"/>
</dbReference>
<organism evidence="12 13">
    <name type="scientific">Chthonomonas calidirosea (strain DSM 23976 / ICMP 18418 / T49)</name>
    <dbReference type="NCBI Taxonomy" id="1303518"/>
    <lineage>
        <taxon>Bacteria</taxon>
        <taxon>Bacillati</taxon>
        <taxon>Armatimonadota</taxon>
        <taxon>Chthonomonadia</taxon>
        <taxon>Chthonomonadales</taxon>
        <taxon>Chthonomonadaceae</taxon>
        <taxon>Chthonomonas</taxon>
    </lineage>
</organism>
<dbReference type="PANTHER" id="PTHR43734:SF7">
    <property type="entry name" value="4,4'-DIAPONEUROSPORENE OXYGENASE"/>
    <property type="match status" value="1"/>
</dbReference>
<dbReference type="KEGG" id="ccz:CCALI_00231"/>
<reference evidence="13" key="1">
    <citation type="submission" date="2013-03" db="EMBL/GenBank/DDBJ databases">
        <title>Genome sequence of Chthonomonas calidirosea, the first sequenced genome from the Armatimonadetes phylum (formally candidate division OP10).</title>
        <authorList>
            <person name="Lee K.C.Y."/>
            <person name="Morgan X.C."/>
            <person name="Dunfield P.F."/>
            <person name="Tamas I."/>
            <person name="Houghton K.M."/>
            <person name="Vyssotski M."/>
            <person name="Ryan J.L.J."/>
            <person name="Lagutin K."/>
            <person name="McDonald I.R."/>
            <person name="Stott M.B."/>
        </authorList>
    </citation>
    <scope>NUCLEOTIDE SEQUENCE [LARGE SCALE GENOMIC DNA]</scope>
    <source>
        <strain evidence="13">DSM 23976 / ICMP 18418 / T49</strain>
    </source>
</reference>
<comment type="similarity">
    <text evidence="5">Belongs to the carotenoid/retinoid oxidoreductase family. CrtP subfamily.</text>
</comment>
<comment type="cofactor">
    <cofactor evidence="1">
        <name>FAD</name>
        <dbReference type="ChEBI" id="CHEBI:57692"/>
    </cofactor>
</comment>
<evidence type="ECO:0000259" key="11">
    <source>
        <dbReference type="Pfam" id="PF01593"/>
    </source>
</evidence>
<dbReference type="PATRIC" id="fig|1303518.3.peg.231"/>
<dbReference type="EMBL" id="HF951689">
    <property type="protein sequence ID" value="CCW34068.1"/>
    <property type="molecule type" value="Genomic_DNA"/>
</dbReference>
<name>S0EWI1_CHTCT</name>
<evidence type="ECO:0000256" key="9">
    <source>
        <dbReference type="ARBA" id="ARBA00048532"/>
    </source>
</evidence>
<evidence type="ECO:0000256" key="7">
    <source>
        <dbReference type="ARBA" id="ARBA00041900"/>
    </source>
</evidence>
<evidence type="ECO:0000256" key="3">
    <source>
        <dbReference type="ARBA" id="ARBA00023002"/>
    </source>
</evidence>
<dbReference type="InterPro" id="IPR014105">
    <property type="entry name" value="Carotenoid/retinoid_OxRdtase"/>
</dbReference>
<dbReference type="GO" id="GO:0016491">
    <property type="term" value="F:oxidoreductase activity"/>
    <property type="evidence" value="ECO:0007669"/>
    <property type="project" value="UniProtKB-KW"/>
</dbReference>
<dbReference type="NCBIfam" id="TIGR02734">
    <property type="entry name" value="crtI_fam"/>
    <property type="match status" value="1"/>
</dbReference>
<dbReference type="RefSeq" id="WP_016481632.1">
    <property type="nucleotide sequence ID" value="NC_021487.1"/>
</dbReference>
<feature type="domain" description="Amine oxidase" evidence="11">
    <location>
        <begin position="10"/>
        <end position="493"/>
    </location>
</feature>
<protein>
    <recommendedName>
        <fullName evidence="6">4,4'-diaponeurosporene oxygenase</fullName>
    </recommendedName>
    <alternativeName>
        <fullName evidence="7">4,4'-diaponeurosporene oxidase</fullName>
    </alternativeName>
    <alternativeName>
        <fullName evidence="8">Carotenoid oxidase</fullName>
    </alternativeName>
</protein>
<sequence length="512" mass="57590">MRIAVIGGGLAGLAAAVRLAHAGHRVTLYEKNSHLGGKMNVWQADGFTFDMGPTIITKPEVIERLFHAVGRHYRDYLNLVALDPQWRAFFADGSHLDLYSSLHQMNSELQRFAPQEVSNYLRFLRYSHRMNTIAERWFYWKPYGSLRDLMTASPLNLQSALLALQMDPFTTMHRAIRKHFQDERLAQLFEHFVQYVGSSPFVAPAILCLIVWVQIGQGCWYPMGGTGEIARALGALCHEFGVDIRLNTFVEHIETADGKIAGVLPSGGQLERFDAVIANSDIVHTLERLLDIPEAKAYLKNRQKQLEPACSGIVLYLGCNRTWPQLQHHNFFFSANSDAEFRDLYEHKIPHQDPTCYLAVPSITDPSVAPPNTTALYVLVHCPYLTDAFNWQQMGTDYQQCILSKLERSGLVGLRESIQVSYMLTPQDIEQLYWANRGAIYGVVTQRGLRSAFKTGNRSHLIKGLYFAGGSVNPGPGVPMVLMSGQIAAECVLEDFGTATHPLQREFESAHY</sequence>
<dbReference type="PRINTS" id="PR00419">
    <property type="entry name" value="ADXRDTASE"/>
</dbReference>
<dbReference type="SUPFAM" id="SSF51905">
    <property type="entry name" value="FAD/NAD(P)-binding domain"/>
    <property type="match status" value="1"/>
</dbReference>
<evidence type="ECO:0000256" key="6">
    <source>
        <dbReference type="ARBA" id="ARBA00039159"/>
    </source>
</evidence>